<dbReference type="Gene3D" id="3.30.9.10">
    <property type="entry name" value="D-Amino Acid Oxidase, subunit A, domain 2"/>
    <property type="match status" value="1"/>
</dbReference>
<organism evidence="7 8">
    <name type="scientific">Sarocladium strictum</name>
    <name type="common">Black bundle disease fungus</name>
    <name type="synonym">Acremonium strictum</name>
    <dbReference type="NCBI Taxonomy" id="5046"/>
    <lineage>
        <taxon>Eukaryota</taxon>
        <taxon>Fungi</taxon>
        <taxon>Dikarya</taxon>
        <taxon>Ascomycota</taxon>
        <taxon>Pezizomycotina</taxon>
        <taxon>Sordariomycetes</taxon>
        <taxon>Hypocreomycetidae</taxon>
        <taxon>Hypocreales</taxon>
        <taxon>Sarocladiaceae</taxon>
        <taxon>Sarocladium</taxon>
    </lineage>
</organism>
<feature type="domain" description="FAD-binding" evidence="5">
    <location>
        <begin position="9"/>
        <end position="351"/>
    </location>
</feature>
<dbReference type="Proteomes" id="UP001175261">
    <property type="component" value="Unassembled WGS sequence"/>
</dbReference>
<dbReference type="Gene3D" id="3.50.50.60">
    <property type="entry name" value="FAD/NAD(P)-binding domain"/>
    <property type="match status" value="1"/>
</dbReference>
<dbReference type="GO" id="GO:0071949">
    <property type="term" value="F:FAD binding"/>
    <property type="evidence" value="ECO:0007669"/>
    <property type="project" value="InterPro"/>
</dbReference>
<reference evidence="7" key="1">
    <citation type="submission" date="2022-10" db="EMBL/GenBank/DDBJ databases">
        <title>Determination and structural analysis of whole genome sequence of Sarocladium strictum F4-1.</title>
        <authorList>
            <person name="Hu L."/>
            <person name="Jiang Y."/>
        </authorList>
    </citation>
    <scope>NUCLEOTIDE SEQUENCE</scope>
    <source>
        <strain evidence="7">F4-1</strain>
    </source>
</reference>
<dbReference type="EMBL" id="JAPDFR010000005">
    <property type="protein sequence ID" value="KAK0386735.1"/>
    <property type="molecule type" value="Genomic_DNA"/>
</dbReference>
<evidence type="ECO:0000256" key="3">
    <source>
        <dbReference type="ARBA" id="ARBA00022827"/>
    </source>
</evidence>
<keyword evidence="2" id="KW-0285">Flavoprotein</keyword>
<proteinExistence type="inferred from homology"/>
<dbReference type="AlphaFoldDB" id="A0AA39L7F1"/>
<dbReference type="InterPro" id="IPR002938">
    <property type="entry name" value="FAD-bd"/>
</dbReference>
<evidence type="ECO:0000259" key="6">
    <source>
        <dbReference type="Pfam" id="PF07976"/>
    </source>
</evidence>
<evidence type="ECO:0000313" key="7">
    <source>
        <dbReference type="EMBL" id="KAK0386735.1"/>
    </source>
</evidence>
<gene>
    <name evidence="7" type="ORF">NLU13_6571</name>
</gene>
<comment type="caution">
    <text evidence="7">The sequence shown here is derived from an EMBL/GenBank/DDBJ whole genome shotgun (WGS) entry which is preliminary data.</text>
</comment>
<dbReference type="SUPFAM" id="SSF54373">
    <property type="entry name" value="FAD-linked reductases, C-terminal domain"/>
    <property type="match status" value="1"/>
</dbReference>
<dbReference type="Pfam" id="PF07976">
    <property type="entry name" value="Phe_hydrox_dim"/>
    <property type="match status" value="1"/>
</dbReference>
<dbReference type="GO" id="GO:0016709">
    <property type="term" value="F:oxidoreductase activity, acting on paired donors, with incorporation or reduction of molecular oxygen, NAD(P)H as one donor, and incorporation of one atom of oxygen"/>
    <property type="evidence" value="ECO:0007669"/>
    <property type="project" value="UniProtKB-ARBA"/>
</dbReference>
<comment type="similarity">
    <text evidence="1">Belongs to the PheA/TfdB FAD monooxygenase family.</text>
</comment>
<dbReference type="SUPFAM" id="SSF52833">
    <property type="entry name" value="Thioredoxin-like"/>
    <property type="match status" value="1"/>
</dbReference>
<keyword evidence="4" id="KW-0560">Oxidoreductase</keyword>
<dbReference type="PRINTS" id="PR00420">
    <property type="entry name" value="RNGMNOXGNASE"/>
</dbReference>
<name>A0AA39L7F1_SARSR</name>
<evidence type="ECO:0000256" key="1">
    <source>
        <dbReference type="ARBA" id="ARBA00007801"/>
    </source>
</evidence>
<keyword evidence="3" id="KW-0274">FAD</keyword>
<sequence length="580" mass="63973">MAPDDGTAEYDVVIVGGGPVGLLMAYQLRRFGVSACVLEQHEKETQDAYGRAIALFPRTSEQLDQLGLIEPMLQLGFACRTSVTYKDGERVIPGRVWTFMENIKDTAYDFTLVLRQMYTEEMFRGKLESVGASYYQAMQCVDFDVDESAPLNSHSVTSTFENKRTGRTFQLKRHADIPFEGDTSEDKWIRIDGIVETDMPLNRSYGAIESKSHGNVLWAPLDHGATRIGYAYSAEIAAKYPGGVTQEVAEKEAIEAIKPFKVRFKELHWWTLYTISQRIAESFAAKNSRVLLCGDAAHTHSSGAAQGLNTGIHDAVNLGWKLALQIRGFTQTCVLDTYSPERMSAVQKLIDYDKDISMLMSHKWPAWYRGDQNADPYLLLGEIFNQAASFNTGLGISYAPNVLNQTINISKSSSSSVLTVVPGSRPPDVDLHTPGTNQKIRFQQVTHNLAKFWVVVFTGNSAVTGPLLLHLRTFADDATNPLRKHEAVSWVTICPTVGCSPYEAIGMKPFGDTYYDPANEAHDKFGVEADKGAVLILRPDGLLGTAGPLDGALIREYFAGLLNLKDMGLSRAASNSVISL</sequence>
<keyword evidence="8" id="KW-1185">Reference proteome</keyword>
<protein>
    <submittedName>
        <fullName evidence="7">Uncharacterized protein</fullName>
    </submittedName>
</protein>
<dbReference type="InterPro" id="IPR012941">
    <property type="entry name" value="Phe_hydrox_C_dim_dom"/>
</dbReference>
<dbReference type="PANTHER" id="PTHR43004:SF5">
    <property type="entry name" value="FAD-BINDING DOMAIN-CONTAINING PROTEIN"/>
    <property type="match status" value="1"/>
</dbReference>
<dbReference type="InterPro" id="IPR036249">
    <property type="entry name" value="Thioredoxin-like_sf"/>
</dbReference>
<dbReference type="PANTHER" id="PTHR43004">
    <property type="entry name" value="TRK SYSTEM POTASSIUM UPTAKE PROTEIN"/>
    <property type="match status" value="1"/>
</dbReference>
<evidence type="ECO:0000259" key="5">
    <source>
        <dbReference type="Pfam" id="PF01494"/>
    </source>
</evidence>
<dbReference type="Pfam" id="PF01494">
    <property type="entry name" value="FAD_binding_3"/>
    <property type="match status" value="1"/>
</dbReference>
<dbReference type="InterPro" id="IPR036188">
    <property type="entry name" value="FAD/NAD-bd_sf"/>
</dbReference>
<evidence type="ECO:0000256" key="4">
    <source>
        <dbReference type="ARBA" id="ARBA00023002"/>
    </source>
</evidence>
<dbReference type="InterPro" id="IPR038220">
    <property type="entry name" value="PHOX_C_sf"/>
</dbReference>
<dbReference type="Gene3D" id="3.40.30.20">
    <property type="match status" value="1"/>
</dbReference>
<evidence type="ECO:0000256" key="2">
    <source>
        <dbReference type="ARBA" id="ARBA00022630"/>
    </source>
</evidence>
<dbReference type="InterPro" id="IPR050641">
    <property type="entry name" value="RIFMO-like"/>
</dbReference>
<dbReference type="SUPFAM" id="SSF51905">
    <property type="entry name" value="FAD/NAD(P)-binding domain"/>
    <property type="match status" value="1"/>
</dbReference>
<feature type="domain" description="Phenol hydroxylase-like C-terminal dimerisation" evidence="6">
    <location>
        <begin position="514"/>
        <end position="562"/>
    </location>
</feature>
<accession>A0AA39L7F1</accession>
<evidence type="ECO:0000313" key="8">
    <source>
        <dbReference type="Proteomes" id="UP001175261"/>
    </source>
</evidence>